<dbReference type="Proteomes" id="UP001432251">
    <property type="component" value="Chromosome"/>
</dbReference>
<organism evidence="1 2">
    <name type="scientific">Streptomyces citrinus</name>
    <dbReference type="NCBI Taxonomy" id="3118173"/>
    <lineage>
        <taxon>Bacteria</taxon>
        <taxon>Bacillati</taxon>
        <taxon>Actinomycetota</taxon>
        <taxon>Actinomycetes</taxon>
        <taxon>Kitasatosporales</taxon>
        <taxon>Streptomycetaceae</taxon>
        <taxon>Streptomyces</taxon>
    </lineage>
</organism>
<dbReference type="EMBL" id="CP146022">
    <property type="protein sequence ID" value="WWQ64997.1"/>
    <property type="molecule type" value="Genomic_DNA"/>
</dbReference>
<name>A0ACD5ACN8_9ACTN</name>
<gene>
    <name evidence="1" type="ORF">V2W30_17700</name>
</gene>
<proteinExistence type="predicted"/>
<reference evidence="1" key="1">
    <citation type="journal article" date="2025" name="Int. J. Syst. Evol. Microbiol.">
        <title>Streptomyces citrinus sp. nov., with yellow diffusible pigment.</title>
        <authorList>
            <person name="He Y."/>
            <person name="Yang E."/>
            <person name="Xu J."/>
            <person name="Sun Y."/>
            <person name="Sun L."/>
        </authorList>
    </citation>
    <scope>NUCLEOTIDE SEQUENCE</scope>
    <source>
        <strain evidence="1">Q6</strain>
    </source>
</reference>
<evidence type="ECO:0000313" key="1">
    <source>
        <dbReference type="EMBL" id="WWQ64997.1"/>
    </source>
</evidence>
<keyword evidence="2" id="KW-1185">Reference proteome</keyword>
<accession>A0ACD5ACN8</accession>
<evidence type="ECO:0000313" key="2">
    <source>
        <dbReference type="Proteomes" id="UP001432251"/>
    </source>
</evidence>
<protein>
    <submittedName>
        <fullName evidence="1">Alpha/beta hydrolase</fullName>
    </submittedName>
</protein>
<sequence length="238" mass="25885">MRPVFVLVHSPSVGPSTWHPVAEWLAGQGYGVRVPSLQRIGAGDPPFWPQVADAVRAAVQDVPADRPVVLVAHSNAGLFLPTIRAGLGGRAVAGSVFVDAALPDPAGRTPVAEPAFLEFLRPMAVDGRLPRWTDWWDDADIDPMFPDPVTRRTIVEEQPRLPLSYYEQHIPVPDGWDDHPCSYLLFGPPYEDLADAARARGWRVARLPGEHLHQVVDPAGTARLIVELADGSRPSVSG</sequence>
<keyword evidence="1" id="KW-0378">Hydrolase</keyword>